<accession>A0A6I3SXH4</accession>
<feature type="signal peptide" evidence="1">
    <location>
        <begin position="1"/>
        <end position="28"/>
    </location>
</feature>
<reference evidence="5" key="2">
    <citation type="journal article" date="2019" name="Int. J. Syst. Evol. Microbiol.">
        <title>The Global Catalogue of Microorganisms (GCM) 10K type strain sequencing project: providing services to taxonomists for standard genome sequencing and annotation.</title>
        <authorList>
            <consortium name="The Broad Institute Genomics Platform"/>
            <consortium name="The Broad Institute Genome Sequencing Center for Infectious Disease"/>
            <person name="Wu L."/>
            <person name="Ma J."/>
        </authorList>
    </citation>
    <scope>NUCLEOTIDE SEQUENCE [LARGE SCALE GENOMIC DNA]</scope>
    <source>
        <strain evidence="5">CGMCC 1.15931</strain>
    </source>
</reference>
<sequence length="201" mass="22322">MTPRLRLPLLLLLLRLLLAGVISLPALAAAPPDLVSAARGQIGVTLHYDGSYQRIAYPNGDVPRDRGVCTDVVIRAYRAVGVDLQQRVHDDMRRAWKAYPATWGMKGPDRNIDHRRVPNLATFFRRHGTSLEPSAQLRDYRAGDIVTWRLPQGLPHIGIVAEARSPQGTPLVIHNIGAGTQQEDVLFAFPITGHYRYPAAR</sequence>
<dbReference type="Proteomes" id="UP000430634">
    <property type="component" value="Unassembled WGS sequence"/>
</dbReference>
<evidence type="ECO:0000313" key="4">
    <source>
        <dbReference type="Proteomes" id="UP000430634"/>
    </source>
</evidence>
<dbReference type="EMBL" id="BMKG01000012">
    <property type="protein sequence ID" value="GGC06374.1"/>
    <property type="molecule type" value="Genomic_DNA"/>
</dbReference>
<reference evidence="2" key="4">
    <citation type="submission" date="2024-05" db="EMBL/GenBank/DDBJ databases">
        <authorList>
            <person name="Sun Q."/>
            <person name="Zhou Y."/>
        </authorList>
    </citation>
    <scope>NUCLEOTIDE SEQUENCE</scope>
    <source>
        <strain evidence="2">CGMCC 1.15931</strain>
    </source>
</reference>
<dbReference type="PIRSF" id="PIRSF011444">
    <property type="entry name" value="DUF1287"/>
    <property type="match status" value="1"/>
</dbReference>
<evidence type="ECO:0000313" key="5">
    <source>
        <dbReference type="Proteomes" id="UP000622638"/>
    </source>
</evidence>
<dbReference type="OrthoDB" id="114026at2"/>
<proteinExistence type="predicted"/>
<reference evidence="3 4" key="3">
    <citation type="submission" date="2019-11" db="EMBL/GenBank/DDBJ databases">
        <title>Type strains purchased from KCTC, JCM and DSMZ.</title>
        <authorList>
            <person name="Lu H."/>
        </authorList>
    </citation>
    <scope>NUCLEOTIDE SEQUENCE [LARGE SCALE GENOMIC DNA]</scope>
    <source>
        <strain evidence="3 4">KCTC 52429</strain>
    </source>
</reference>
<keyword evidence="1" id="KW-0732">Signal</keyword>
<gene>
    <name evidence="2" type="ORF">GCM10011572_30140</name>
    <name evidence="3" type="ORF">GM672_06455</name>
</gene>
<reference evidence="2" key="1">
    <citation type="journal article" date="2014" name="Int. J. Syst. Evol. Microbiol.">
        <title>Complete genome of a new Firmicutes species belonging to the dominant human colonic microbiota ('Ruminococcus bicirculans') reveals two chromosomes and a selective capacity to utilize plant glucans.</title>
        <authorList>
            <consortium name="NISC Comparative Sequencing Program"/>
            <person name="Wegmann U."/>
            <person name="Louis P."/>
            <person name="Goesmann A."/>
            <person name="Henrissat B."/>
            <person name="Duncan S.H."/>
            <person name="Flint H.J."/>
        </authorList>
    </citation>
    <scope>NUCLEOTIDE SEQUENCE</scope>
    <source>
        <strain evidence="2">CGMCC 1.15931</strain>
    </source>
</reference>
<dbReference type="RefSeq" id="WP_155469702.1">
    <property type="nucleotide sequence ID" value="NZ_BMKG01000012.1"/>
</dbReference>
<evidence type="ECO:0000313" key="2">
    <source>
        <dbReference type="EMBL" id="GGC06374.1"/>
    </source>
</evidence>
<dbReference type="Proteomes" id="UP000622638">
    <property type="component" value="Unassembled WGS sequence"/>
</dbReference>
<dbReference type="AlphaFoldDB" id="A0A6I3SXH4"/>
<dbReference type="InterPro" id="IPR009706">
    <property type="entry name" value="DUF1287"/>
</dbReference>
<keyword evidence="5" id="KW-1185">Reference proteome</keyword>
<evidence type="ECO:0000313" key="3">
    <source>
        <dbReference type="EMBL" id="MTV52377.1"/>
    </source>
</evidence>
<feature type="chain" id="PRO_5026183830" evidence="1">
    <location>
        <begin position="29"/>
        <end position="201"/>
    </location>
</feature>
<comment type="caution">
    <text evidence="3">The sequence shown here is derived from an EMBL/GenBank/DDBJ whole genome shotgun (WGS) entry which is preliminary data.</text>
</comment>
<name>A0A6I3SXH4_9BURK</name>
<organism evidence="3 4">
    <name type="scientific">Pseudoduganella buxea</name>
    <dbReference type="NCBI Taxonomy" id="1949069"/>
    <lineage>
        <taxon>Bacteria</taxon>
        <taxon>Pseudomonadati</taxon>
        <taxon>Pseudomonadota</taxon>
        <taxon>Betaproteobacteria</taxon>
        <taxon>Burkholderiales</taxon>
        <taxon>Oxalobacteraceae</taxon>
        <taxon>Telluria group</taxon>
        <taxon>Pseudoduganella</taxon>
    </lineage>
</organism>
<evidence type="ECO:0000256" key="1">
    <source>
        <dbReference type="SAM" id="SignalP"/>
    </source>
</evidence>
<protein>
    <submittedName>
        <fullName evidence="3">DUF1287 domain-containing protein</fullName>
    </submittedName>
</protein>
<dbReference type="EMBL" id="WNKZ01000011">
    <property type="protein sequence ID" value="MTV52377.1"/>
    <property type="molecule type" value="Genomic_DNA"/>
</dbReference>
<dbReference type="Pfam" id="PF06940">
    <property type="entry name" value="DUF1287"/>
    <property type="match status" value="1"/>
</dbReference>